<evidence type="ECO:0000259" key="1">
    <source>
        <dbReference type="PROSITE" id="PS51352"/>
    </source>
</evidence>
<dbReference type="InterPro" id="IPR019345">
    <property type="entry name" value="ARMET_C"/>
</dbReference>
<dbReference type="CDD" id="cd02966">
    <property type="entry name" value="TlpA_like_family"/>
    <property type="match status" value="1"/>
</dbReference>
<gene>
    <name evidence="2" type="ORF">INT43_001735</name>
</gene>
<dbReference type="Pfam" id="PF00578">
    <property type="entry name" value="AhpC-TSA"/>
    <property type="match status" value="1"/>
</dbReference>
<dbReference type="GO" id="GO:0016209">
    <property type="term" value="F:antioxidant activity"/>
    <property type="evidence" value="ECO:0007669"/>
    <property type="project" value="InterPro"/>
</dbReference>
<dbReference type="EMBL" id="JAEPQZ010000007">
    <property type="protein sequence ID" value="KAG2178889.1"/>
    <property type="molecule type" value="Genomic_DNA"/>
</dbReference>
<dbReference type="SUPFAM" id="SSF52833">
    <property type="entry name" value="Thioredoxin-like"/>
    <property type="match status" value="1"/>
</dbReference>
<dbReference type="InterPro" id="IPR036361">
    <property type="entry name" value="SAP_dom_sf"/>
</dbReference>
<dbReference type="Gene3D" id="3.40.30.10">
    <property type="entry name" value="Glutaredoxin"/>
    <property type="match status" value="1"/>
</dbReference>
<evidence type="ECO:0000313" key="2">
    <source>
        <dbReference type="EMBL" id="KAG2178889.1"/>
    </source>
</evidence>
<dbReference type="SUPFAM" id="SSF68906">
    <property type="entry name" value="SAP domain"/>
    <property type="match status" value="1"/>
</dbReference>
<feature type="domain" description="Thioredoxin" evidence="1">
    <location>
        <begin position="1"/>
        <end position="146"/>
    </location>
</feature>
<dbReference type="PANTHER" id="PTHR42852:SF18">
    <property type="entry name" value="CHROMOSOME UNDETERMINED SCAFFOLD_47, WHOLE GENOME SHOTGUN SEQUENCE"/>
    <property type="match status" value="1"/>
</dbReference>
<dbReference type="GO" id="GO:0016491">
    <property type="term" value="F:oxidoreductase activity"/>
    <property type="evidence" value="ECO:0007669"/>
    <property type="project" value="InterPro"/>
</dbReference>
<dbReference type="Pfam" id="PF10208">
    <property type="entry name" value="ARMET_C"/>
    <property type="match status" value="1"/>
</dbReference>
<dbReference type="InterPro" id="IPR050553">
    <property type="entry name" value="Thioredoxin_ResA/DsbE_sf"/>
</dbReference>
<dbReference type="Proteomes" id="UP000654370">
    <property type="component" value="Unassembled WGS sequence"/>
</dbReference>
<protein>
    <recommendedName>
        <fullName evidence="1">Thioredoxin domain-containing protein</fullName>
    </recommendedName>
</protein>
<comment type="caution">
    <text evidence="2">The sequence shown here is derived from an EMBL/GenBank/DDBJ whole genome shotgun (WGS) entry which is preliminary data.</text>
</comment>
<dbReference type="InterPro" id="IPR017937">
    <property type="entry name" value="Thioredoxin_CS"/>
</dbReference>
<evidence type="ECO:0000313" key="3">
    <source>
        <dbReference type="Proteomes" id="UP000654370"/>
    </source>
</evidence>
<name>A0A8H7PR22_MORIS</name>
<dbReference type="InterPro" id="IPR036249">
    <property type="entry name" value="Thioredoxin-like_sf"/>
</dbReference>
<dbReference type="PANTHER" id="PTHR42852">
    <property type="entry name" value="THIOL:DISULFIDE INTERCHANGE PROTEIN DSBE"/>
    <property type="match status" value="1"/>
</dbReference>
<accession>A0A8H7PR22</accession>
<dbReference type="PROSITE" id="PS51352">
    <property type="entry name" value="THIOREDOXIN_2"/>
    <property type="match status" value="1"/>
</dbReference>
<dbReference type="AlphaFoldDB" id="A0A8H7PR22"/>
<organism evidence="2 3">
    <name type="scientific">Mortierella isabellina</name>
    <name type="common">Filamentous fungus</name>
    <name type="synonym">Umbelopsis isabellina</name>
    <dbReference type="NCBI Taxonomy" id="91625"/>
    <lineage>
        <taxon>Eukaryota</taxon>
        <taxon>Fungi</taxon>
        <taxon>Fungi incertae sedis</taxon>
        <taxon>Mucoromycota</taxon>
        <taxon>Mucoromycotina</taxon>
        <taxon>Umbelopsidomycetes</taxon>
        <taxon>Umbelopsidales</taxon>
        <taxon>Umbelopsidaceae</taxon>
        <taxon>Umbelopsis</taxon>
    </lineage>
</organism>
<reference evidence="2" key="1">
    <citation type="submission" date="2020-12" db="EMBL/GenBank/DDBJ databases">
        <title>Metabolic potential, ecology and presence of endohyphal bacteria is reflected in genomic diversity of Mucoromycotina.</title>
        <authorList>
            <person name="Muszewska A."/>
            <person name="Okrasinska A."/>
            <person name="Steczkiewicz K."/>
            <person name="Drgas O."/>
            <person name="Orlowska M."/>
            <person name="Perlinska-Lenart U."/>
            <person name="Aleksandrzak-Piekarczyk T."/>
            <person name="Szatraj K."/>
            <person name="Zielenkiewicz U."/>
            <person name="Pilsyk S."/>
            <person name="Malc E."/>
            <person name="Mieczkowski P."/>
            <person name="Kruszewska J.S."/>
            <person name="Biernat P."/>
            <person name="Pawlowska J."/>
        </authorList>
    </citation>
    <scope>NUCLEOTIDE SEQUENCE</scope>
    <source>
        <strain evidence="2">WA0000067209</strain>
    </source>
</reference>
<dbReference type="InterPro" id="IPR013766">
    <property type="entry name" value="Thioredoxin_domain"/>
</dbReference>
<dbReference type="InterPro" id="IPR000866">
    <property type="entry name" value="AhpC/TSA"/>
</dbReference>
<dbReference type="Gene3D" id="1.10.720.30">
    <property type="entry name" value="SAP domain"/>
    <property type="match status" value="1"/>
</dbReference>
<sequence length="207" mass="22857">MNSTITEIDGLEFVKGTPLRLGPDTADKVVVVEFWATWCPPCRDSIPHVSKLAQQYKEQNVIVIGITNEQDGEKVKQFVNSQGSSMEYTVAIDRKGAANRAFMVPTNTKGIPAAFILERNKLIHNSHPMDPAFATVLQAAVARSAASPPKPLPLVTAGRDELMQKPNKELRQILKERGISDKDCLEKGDFVDKIIKTCSQVQYYASS</sequence>
<dbReference type="OrthoDB" id="2121326at2759"/>
<keyword evidence="3" id="KW-1185">Reference proteome</keyword>
<dbReference type="PROSITE" id="PS00194">
    <property type="entry name" value="THIOREDOXIN_1"/>
    <property type="match status" value="1"/>
</dbReference>
<proteinExistence type="predicted"/>